<dbReference type="Gene3D" id="1.25.40.180">
    <property type="match status" value="1"/>
</dbReference>
<dbReference type="SMART" id="SM00543">
    <property type="entry name" value="MIF4G"/>
    <property type="match status" value="1"/>
</dbReference>
<dbReference type="Pfam" id="PF02854">
    <property type="entry name" value="MIF4G"/>
    <property type="match status" value="1"/>
</dbReference>
<dbReference type="GO" id="GO:0042274">
    <property type="term" value="P:ribosomal small subunit biogenesis"/>
    <property type="evidence" value="ECO:0007669"/>
    <property type="project" value="TreeGrafter"/>
</dbReference>
<feature type="compositionally biased region" description="Basic residues" evidence="4">
    <location>
        <begin position="31"/>
        <end position="40"/>
    </location>
</feature>
<feature type="region of interest" description="Disordered" evidence="4">
    <location>
        <begin position="1"/>
        <end position="143"/>
    </location>
</feature>
<dbReference type="RefSeq" id="XP_031855602.1">
    <property type="nucleotide sequence ID" value="XM_031999711.1"/>
</dbReference>
<dbReference type="PANTHER" id="PTHR18034:SF4">
    <property type="entry name" value="NUCLEOLAR MIF4G DOMAIN-CONTAINING PROTEIN 1"/>
    <property type="match status" value="1"/>
</dbReference>
<dbReference type="InterPro" id="IPR016024">
    <property type="entry name" value="ARM-type_fold"/>
</dbReference>
<feature type="region of interest" description="Disordered" evidence="4">
    <location>
        <begin position="172"/>
        <end position="216"/>
    </location>
</feature>
<dbReference type="Proteomes" id="UP000398389">
    <property type="component" value="Unassembled WGS sequence"/>
</dbReference>
<dbReference type="EMBL" id="CABVLU010000004">
    <property type="protein sequence ID" value="VVT56352.1"/>
    <property type="molecule type" value="Genomic_DNA"/>
</dbReference>
<organism evidence="6 7">
    <name type="scientific">Magnusiomyces paraingens</name>
    <dbReference type="NCBI Taxonomy" id="2606893"/>
    <lineage>
        <taxon>Eukaryota</taxon>
        <taxon>Fungi</taxon>
        <taxon>Dikarya</taxon>
        <taxon>Ascomycota</taxon>
        <taxon>Saccharomycotina</taxon>
        <taxon>Dipodascomycetes</taxon>
        <taxon>Dipodascales</taxon>
        <taxon>Dipodascaceae</taxon>
        <taxon>Magnusiomyces</taxon>
    </lineage>
</organism>
<dbReference type="SMART" id="SM00544">
    <property type="entry name" value="MA3"/>
    <property type="match status" value="1"/>
</dbReference>
<feature type="compositionally biased region" description="Basic residues" evidence="4">
    <location>
        <begin position="83"/>
        <end position="95"/>
    </location>
</feature>
<evidence type="ECO:0000256" key="1">
    <source>
        <dbReference type="ARBA" id="ARBA00004604"/>
    </source>
</evidence>
<comment type="similarity">
    <text evidence="2">Belongs to the CWC22 family.</text>
</comment>
<dbReference type="GO" id="GO:0003723">
    <property type="term" value="F:RNA binding"/>
    <property type="evidence" value="ECO:0007669"/>
    <property type="project" value="InterPro"/>
</dbReference>
<feature type="compositionally biased region" description="Acidic residues" evidence="4">
    <location>
        <begin position="432"/>
        <end position="450"/>
    </location>
</feature>
<feature type="compositionally biased region" description="Low complexity" evidence="4">
    <location>
        <begin position="545"/>
        <end position="560"/>
    </location>
</feature>
<feature type="region of interest" description="Disordered" evidence="4">
    <location>
        <begin position="248"/>
        <end position="357"/>
    </location>
</feature>
<dbReference type="PROSITE" id="PS51366">
    <property type="entry name" value="MI"/>
    <property type="match status" value="1"/>
</dbReference>
<feature type="compositionally biased region" description="Basic and acidic residues" evidence="4">
    <location>
        <begin position="282"/>
        <end position="305"/>
    </location>
</feature>
<dbReference type="GeneID" id="43583811"/>
<keyword evidence="3" id="KW-0539">Nucleus</keyword>
<evidence type="ECO:0000313" key="6">
    <source>
        <dbReference type="EMBL" id="VVT56352.1"/>
    </source>
</evidence>
<feature type="region of interest" description="Disordered" evidence="4">
    <location>
        <begin position="1135"/>
        <end position="1161"/>
    </location>
</feature>
<evidence type="ECO:0000256" key="2">
    <source>
        <dbReference type="ARBA" id="ARBA00006856"/>
    </source>
</evidence>
<evidence type="ECO:0000256" key="4">
    <source>
        <dbReference type="SAM" id="MobiDB-lite"/>
    </source>
</evidence>
<dbReference type="SUPFAM" id="SSF48371">
    <property type="entry name" value="ARM repeat"/>
    <property type="match status" value="1"/>
</dbReference>
<feature type="region of interest" description="Disordered" evidence="4">
    <location>
        <begin position="994"/>
        <end position="1034"/>
    </location>
</feature>
<gene>
    <name evidence="6" type="ORF">SAPINGB_P004996</name>
</gene>
<feature type="compositionally biased region" description="Acidic residues" evidence="4">
    <location>
        <begin position="100"/>
        <end position="138"/>
    </location>
</feature>
<dbReference type="InterPro" id="IPR050781">
    <property type="entry name" value="CWC22_splicing_factor"/>
</dbReference>
<evidence type="ECO:0000256" key="3">
    <source>
        <dbReference type="ARBA" id="ARBA00023242"/>
    </source>
</evidence>
<evidence type="ECO:0000259" key="5">
    <source>
        <dbReference type="PROSITE" id="PS51366"/>
    </source>
</evidence>
<feature type="compositionally biased region" description="Low complexity" evidence="4">
    <location>
        <begin position="9"/>
        <end position="20"/>
    </location>
</feature>
<feature type="region of interest" description="Disordered" evidence="4">
    <location>
        <begin position="369"/>
        <end position="563"/>
    </location>
</feature>
<name>A0A5E8BZ37_9ASCO</name>
<feature type="region of interest" description="Disordered" evidence="4">
    <location>
        <begin position="1193"/>
        <end position="1221"/>
    </location>
</feature>
<feature type="compositionally biased region" description="Basic and acidic residues" evidence="4">
    <location>
        <begin position="41"/>
        <end position="51"/>
    </location>
</feature>
<feature type="compositionally biased region" description="Acidic residues" evidence="4">
    <location>
        <begin position="457"/>
        <end position="513"/>
    </location>
</feature>
<keyword evidence="7" id="KW-1185">Reference proteome</keyword>
<reference evidence="6 7" key="1">
    <citation type="submission" date="2019-09" db="EMBL/GenBank/DDBJ databases">
        <authorList>
            <person name="Brejova B."/>
        </authorList>
    </citation>
    <scope>NUCLEOTIDE SEQUENCE [LARGE SCALE GENOMIC DNA]</scope>
</reference>
<dbReference type="GO" id="GO:0005730">
    <property type="term" value="C:nucleolus"/>
    <property type="evidence" value="ECO:0007669"/>
    <property type="project" value="UniProtKB-SubCell"/>
</dbReference>
<dbReference type="OrthoDB" id="361797at2759"/>
<feature type="compositionally biased region" description="Basic residues" evidence="4">
    <location>
        <begin position="248"/>
        <end position="257"/>
    </location>
</feature>
<feature type="compositionally biased region" description="Low complexity" evidence="4">
    <location>
        <begin position="1137"/>
        <end position="1154"/>
    </location>
</feature>
<dbReference type="InterPro" id="IPR003890">
    <property type="entry name" value="MIF4G-like_typ-3"/>
</dbReference>
<sequence>MARPKRGGPSLPSDLLDELSGATGTNDRQNNRRTKKRKIVSRKELRKEERKAKKMKRSGQPESIVSSGGVNGTHQKNDSASKKIQKGGPAKKKPAPKQDSDDDVGDFDDDEEDEFGGFSDDDDLDEDDFDDNDEDGGSVEDTWAALKKLKEKKKVATEPETAEDTWAALKKLKEKKNKKSGPEPETAEDTWAALKKLKEKKNKKAEPEPEPETAEDTWAALKKLKEKKKKVADVEPETAEDTWAALKKLKEKKKKGSDKKTVDIEPETAEDTWAALKKLKEKKTGKTDVTEKQKKSKKITEKPKEAAAPPKRAGRSLADLLNKTTPGSSTSSTSKEPKESKIPSHLPNDVQEAFRRDDEDIAFYSKMLGMKDPLGQMPKMNEDDEDGLEDLLDGLDLDFGDYDSSEEEEEEEEKEEKEKKTKPAKRVKQQEPESDDDDEEKDSDEDEDELTGLPFSSDDELDSDDFDSDGSEDLEGLDESGNEDEDEEDDFENEVSESDEEDDEEDDEEEEEDTKPKRENPYVAPTTEKYIPPSVRKRMEEAQKAAAAGGSSSGTTDASGLSPEEMARLRRQVKGQLNRLTDTNIAGIVKTLSDMYLNHPRQYVTEIVTETVLSAVALQGALSEKFLAVHAALVAALYRSAGLEFGAHFVQTLVEEYDKRVGKQTKEEKEKDDNDESAVFKVSNKEAANLISLLAELYSFNIVWCGIVYDFVREFLQPVDSKGVGLDEGKTEMLLRVLRAAGSQLRSDDPRALRDIVVKLNELKARASERGQQLSPRTLFMIGFIEDLKNNRQKRVGENNTETARETRKQMRDFLNANVKAPKREALRVSLDDIRNVGTRGKWWLVGSAWRSKNMSEIGEQQEQEEEDARKAAVDGENSLVDKKALQDLLDGAAPDWMELARQQRMNTDIRRAVFIAIMSSGDYVDAVDRLQQLKLRSKQEREIVRVLLHCCAMEPVYNPFYALVAARLCSTERAISKTFTFCLYDELGELEGDDSDDEREGMGRLYDDDDDDKENGLRGGGDNDEDEDDESAALSRIRQMKQRKKLQRKKMREEAAVSGPEGQQRLRRIVHYAKLYGTLVAVGAQPLSVLKTANLVAPAPDTAVFLNLFFVTLFLQVAANGGVGMPGAVGNGNGNGYNNNNNNNKRNNGNNGNNKKRNSTAKLGSGLAAAMFERKLDPESERGLVHLVVQTAGKGKGKKQQQQQQQQKEFSDSEDEQGHIRNKEDAGITLLRKIRHYLPKVLESDLLDDELTAVAAVASRNAAKRAARVEQDKSKVQWSINLVVDAIDELLERTDNSHGRMR</sequence>
<dbReference type="Pfam" id="PF02847">
    <property type="entry name" value="MA3"/>
    <property type="match status" value="1"/>
</dbReference>
<feature type="compositionally biased region" description="Polar residues" evidence="4">
    <location>
        <begin position="60"/>
        <end position="74"/>
    </location>
</feature>
<dbReference type="PANTHER" id="PTHR18034">
    <property type="entry name" value="CELL CYCLE CONTROL PROTEIN CWF22-RELATED"/>
    <property type="match status" value="1"/>
</dbReference>
<protein>
    <recommendedName>
        <fullName evidence="5">MI domain-containing protein</fullName>
    </recommendedName>
</protein>
<feature type="compositionally biased region" description="Acidic residues" evidence="4">
    <location>
        <begin position="1023"/>
        <end position="1032"/>
    </location>
</feature>
<dbReference type="InterPro" id="IPR003891">
    <property type="entry name" value="Initiation_fac_eIF4g_MI"/>
</dbReference>
<proteinExistence type="inferred from homology"/>
<evidence type="ECO:0000313" key="7">
    <source>
        <dbReference type="Proteomes" id="UP000398389"/>
    </source>
</evidence>
<feature type="domain" description="MI" evidence="5">
    <location>
        <begin position="909"/>
        <end position="1026"/>
    </location>
</feature>
<feature type="compositionally biased region" description="Low complexity" evidence="4">
    <location>
        <begin position="323"/>
        <end position="334"/>
    </location>
</feature>
<accession>A0A5E8BZ37</accession>
<feature type="compositionally biased region" description="Acidic residues" evidence="4">
    <location>
        <begin position="382"/>
        <end position="415"/>
    </location>
</feature>
<comment type="subcellular location">
    <subcellularLocation>
        <location evidence="1">Nucleus</location>
        <location evidence="1">Nucleolus</location>
    </subcellularLocation>
</comment>